<dbReference type="Gene3D" id="1.10.30.10">
    <property type="entry name" value="High mobility group box domain"/>
    <property type="match status" value="1"/>
</dbReference>
<evidence type="ECO:0000256" key="2">
    <source>
        <dbReference type="ARBA" id="ARBA00017229"/>
    </source>
</evidence>
<feature type="compositionally biased region" description="Basic residues" evidence="14">
    <location>
        <begin position="1"/>
        <end position="14"/>
    </location>
</feature>
<dbReference type="PANTHER" id="PTHR15499:SF3">
    <property type="entry name" value="HMG BOX-CONTAINING PROTEIN 1"/>
    <property type="match status" value="1"/>
</dbReference>
<evidence type="ECO:0000256" key="3">
    <source>
        <dbReference type="ARBA" id="ARBA00022491"/>
    </source>
</evidence>
<comment type="subcellular location">
    <subcellularLocation>
        <location evidence="1">Nucleus</location>
    </subcellularLocation>
</comment>
<feature type="domain" description="HMG box" evidence="15">
    <location>
        <begin position="484"/>
        <end position="538"/>
    </location>
</feature>
<feature type="region of interest" description="Disordered" evidence="14">
    <location>
        <begin position="544"/>
        <end position="565"/>
    </location>
</feature>
<reference evidence="18" key="1">
    <citation type="submission" date="2025-08" db="UniProtKB">
        <authorList>
            <consortium name="RefSeq"/>
        </authorList>
    </citation>
    <scope>IDENTIFICATION</scope>
    <source>
        <tissue evidence="18">Sperm</tissue>
    </source>
</reference>
<evidence type="ECO:0000256" key="9">
    <source>
        <dbReference type="ARBA" id="ARBA00023242"/>
    </source>
</evidence>
<dbReference type="PROSITE" id="PS50118">
    <property type="entry name" value="HMG_BOX_2"/>
    <property type="match status" value="1"/>
</dbReference>
<evidence type="ECO:0000259" key="15">
    <source>
        <dbReference type="PROSITE" id="PS50118"/>
    </source>
</evidence>
<comment type="function">
    <text evidence="10">Transcriptional repressor that binds to the promoter region of target genes. Plays a role in the regulation of the cell cycle and of the Wnt pathway. Binds preferentially to the sequence 5'-TTCATTCATTCA-3'. Binding to the histone H1.0 promoter is enhanced by interaction with RB1. Disrupts the interaction between DNA and TCF4.</text>
</comment>
<proteinExistence type="predicted"/>
<protein>
    <recommendedName>
        <fullName evidence="2">HMG box-containing protein 1</fullName>
    </recommendedName>
    <alternativeName>
        <fullName evidence="12">HMG box transcription factor 1</fullName>
    </alternativeName>
    <alternativeName>
        <fullName evidence="11">High mobility group box transcription factor 1</fullName>
    </alternativeName>
</protein>
<dbReference type="GO" id="GO:0000978">
    <property type="term" value="F:RNA polymerase II cis-regulatory region sequence-specific DNA binding"/>
    <property type="evidence" value="ECO:0007669"/>
    <property type="project" value="TreeGrafter"/>
</dbReference>
<evidence type="ECO:0000256" key="6">
    <source>
        <dbReference type="ARBA" id="ARBA00023015"/>
    </source>
</evidence>
<evidence type="ECO:0000256" key="13">
    <source>
        <dbReference type="PROSITE-ProRule" id="PRU00267"/>
    </source>
</evidence>
<feature type="region of interest" description="Disordered" evidence="14">
    <location>
        <begin position="1"/>
        <end position="59"/>
    </location>
</feature>
<evidence type="ECO:0000256" key="8">
    <source>
        <dbReference type="ARBA" id="ARBA00023163"/>
    </source>
</evidence>
<dbReference type="CDD" id="cd21988">
    <property type="entry name" value="HMG-box_HBP1"/>
    <property type="match status" value="1"/>
</dbReference>
<dbReference type="GO" id="GO:0016055">
    <property type="term" value="P:Wnt signaling pathway"/>
    <property type="evidence" value="ECO:0007669"/>
    <property type="project" value="UniProtKB-KW"/>
</dbReference>
<feature type="compositionally biased region" description="Low complexity" evidence="14">
    <location>
        <begin position="49"/>
        <end position="59"/>
    </location>
</feature>
<evidence type="ECO:0000256" key="4">
    <source>
        <dbReference type="ARBA" id="ARBA00022687"/>
    </source>
</evidence>
<keyword evidence="3" id="KW-0678">Repressor</keyword>
<keyword evidence="5" id="KW-0832">Ubl conjugation</keyword>
<feature type="region of interest" description="Disordered" evidence="14">
    <location>
        <begin position="461"/>
        <end position="483"/>
    </location>
</feature>
<keyword evidence="8" id="KW-0804">Transcription</keyword>
<dbReference type="InterPro" id="IPR003652">
    <property type="entry name" value="Ataxin_AXH_dom"/>
</dbReference>
<evidence type="ECO:0000259" key="16">
    <source>
        <dbReference type="PROSITE" id="PS51148"/>
    </source>
</evidence>
<dbReference type="AlphaFoldDB" id="A0AAJ7T2J0"/>
<dbReference type="GO" id="GO:0000981">
    <property type="term" value="F:DNA-binding transcription factor activity, RNA polymerase II-specific"/>
    <property type="evidence" value="ECO:0007669"/>
    <property type="project" value="TreeGrafter"/>
</dbReference>
<dbReference type="GO" id="GO:0005634">
    <property type="term" value="C:nucleus"/>
    <property type="evidence" value="ECO:0007669"/>
    <property type="project" value="UniProtKB-SubCell"/>
</dbReference>
<dbReference type="InterPro" id="IPR036910">
    <property type="entry name" value="HMG_box_dom_sf"/>
</dbReference>
<dbReference type="Pfam" id="PF08517">
    <property type="entry name" value="AXH"/>
    <property type="match status" value="1"/>
</dbReference>
<dbReference type="PANTHER" id="PTHR15499">
    <property type="entry name" value="HMG BOX-CONTAINING PROTEIN 1"/>
    <property type="match status" value="1"/>
</dbReference>
<dbReference type="KEGG" id="pmrn:116942397"/>
<evidence type="ECO:0000256" key="1">
    <source>
        <dbReference type="ARBA" id="ARBA00004123"/>
    </source>
</evidence>
<sequence length="565" mass="62319">MGKGHHHQQHHHHQQAALSLRLKRPVAGRSSKTNPAANMLQEVRVVPESGTKSRSKSVSDSSYEMLRCDECLSPCSPNVECHRTEEFGVEYDDLPELQEARESRTVPAAFPLDSGVSHCEIVTTASEIAHCFIARSSSSSSQGMHPSVTITECFVNNASGPCLAKAVHGPDSVAQPCGSGGSGTNWLTELANIATGPQSPLLQSTSMCRSQPVSHVSSQNLHSYARPPPLTLHHLSTPARHCVKMEQSGEDTEPGLISISPRSSISDDDELGWSHTWPTTAWHCFLKETKVIFHVGPKAEWQSVEEVARQEEAGRLNGKPHCQRAGRAKLILNYGVDGLTLISREEFLSSGQSLMRLSFDPGKHDQPKLTADCFLDHPFFVKKKGWASFHPSLTVIKYGIPCSDMEVRDVCLPPDHPLAQSSADSGVFDAFKSFDFTPMDSSAVYVLSSMARQRCASLGGQSLSPGTAGPMAPAPATPNTPMRNKRPMNAFMLFAKRFRVEYTKMYPGKDNRAVSVMLGERWKRMKPEEKLVYELEAKALADEQKHLNPDCWKRKRTNSTSHQER</sequence>
<dbReference type="Pfam" id="PF00505">
    <property type="entry name" value="HMG_box"/>
    <property type="match status" value="1"/>
</dbReference>
<dbReference type="InterPro" id="IPR036096">
    <property type="entry name" value="Ataxin_AXH_dom_sf"/>
</dbReference>
<feature type="DNA-binding region" description="HMG box" evidence="13">
    <location>
        <begin position="484"/>
        <end position="538"/>
    </location>
</feature>
<keyword evidence="6" id="KW-0805">Transcription regulation</keyword>
<keyword evidence="17" id="KW-1185">Reference proteome</keyword>
<dbReference type="GeneID" id="116942397"/>
<dbReference type="InterPro" id="IPR039655">
    <property type="entry name" value="HBP1"/>
</dbReference>
<evidence type="ECO:0000313" key="18">
    <source>
        <dbReference type="RefSeq" id="XP_032810161.1"/>
    </source>
</evidence>
<evidence type="ECO:0000256" key="11">
    <source>
        <dbReference type="ARBA" id="ARBA00030026"/>
    </source>
</evidence>
<organism evidence="17 18">
    <name type="scientific">Petromyzon marinus</name>
    <name type="common">Sea lamprey</name>
    <dbReference type="NCBI Taxonomy" id="7757"/>
    <lineage>
        <taxon>Eukaryota</taxon>
        <taxon>Metazoa</taxon>
        <taxon>Chordata</taxon>
        <taxon>Craniata</taxon>
        <taxon>Vertebrata</taxon>
        <taxon>Cyclostomata</taxon>
        <taxon>Hyperoartia</taxon>
        <taxon>Petromyzontiformes</taxon>
        <taxon>Petromyzontidae</taxon>
        <taxon>Petromyzon</taxon>
    </lineage>
</organism>
<dbReference type="InterPro" id="IPR009071">
    <property type="entry name" value="HMG_box_dom"/>
</dbReference>
<dbReference type="SUPFAM" id="SSF102031">
    <property type="entry name" value="AXH domain"/>
    <property type="match status" value="1"/>
</dbReference>
<dbReference type="SMART" id="SM00536">
    <property type="entry name" value="AXH"/>
    <property type="match status" value="1"/>
</dbReference>
<dbReference type="SUPFAM" id="SSF47095">
    <property type="entry name" value="HMG-box"/>
    <property type="match status" value="1"/>
</dbReference>
<keyword evidence="4" id="KW-0879">Wnt signaling pathway</keyword>
<dbReference type="Proteomes" id="UP001318040">
    <property type="component" value="Chromosome 14"/>
</dbReference>
<dbReference type="PROSITE" id="PS51148">
    <property type="entry name" value="AXH"/>
    <property type="match status" value="1"/>
</dbReference>
<evidence type="ECO:0000313" key="17">
    <source>
        <dbReference type="Proteomes" id="UP001318040"/>
    </source>
</evidence>
<name>A0AAJ7T2J0_PETMA</name>
<feature type="domain" description="AXH" evidence="16">
    <location>
        <begin position="273"/>
        <end position="422"/>
    </location>
</feature>
<evidence type="ECO:0000256" key="10">
    <source>
        <dbReference type="ARBA" id="ARBA00025095"/>
    </source>
</evidence>
<evidence type="ECO:0000256" key="7">
    <source>
        <dbReference type="ARBA" id="ARBA00023125"/>
    </source>
</evidence>
<evidence type="ECO:0000256" key="12">
    <source>
        <dbReference type="ARBA" id="ARBA00030708"/>
    </source>
</evidence>
<keyword evidence="9 13" id="KW-0539">Nucleus</keyword>
<dbReference type="CTD" id="26959"/>
<dbReference type="SMART" id="SM00398">
    <property type="entry name" value="HMG"/>
    <property type="match status" value="1"/>
</dbReference>
<evidence type="ECO:0000256" key="5">
    <source>
        <dbReference type="ARBA" id="ARBA00022843"/>
    </source>
</evidence>
<accession>A0AAJ7T2J0</accession>
<dbReference type="GO" id="GO:0003723">
    <property type="term" value="F:RNA binding"/>
    <property type="evidence" value="ECO:0007669"/>
    <property type="project" value="InterPro"/>
</dbReference>
<gene>
    <name evidence="18" type="primary">HBP1</name>
</gene>
<dbReference type="RefSeq" id="XP_032810161.1">
    <property type="nucleotide sequence ID" value="XM_032954270.1"/>
</dbReference>
<evidence type="ECO:0000256" key="14">
    <source>
        <dbReference type="SAM" id="MobiDB-lite"/>
    </source>
</evidence>
<keyword evidence="7 13" id="KW-0238">DNA-binding</keyword>